<reference evidence="2 3" key="1">
    <citation type="journal article" date="2012" name="J. Bacteriol.">
        <title>Draft genome sequence of Methanobacterium formicicum DSM 3637, an archaebacterium isolated from the methane producer amoeba Pelomyxa palustris.</title>
        <authorList>
            <person name="Gutierrez G."/>
        </authorList>
    </citation>
    <scope>NUCLEOTIDE SEQUENCE [LARGE SCALE GENOMIC DNA]</scope>
    <source>
        <strain evidence="3">DSM 3637 / PP1</strain>
    </source>
</reference>
<proteinExistence type="predicted"/>
<organism evidence="2 3">
    <name type="scientific">Methanobacterium formicicum (strain DSM 3637 / PP1)</name>
    <dbReference type="NCBI Taxonomy" id="1204725"/>
    <lineage>
        <taxon>Archaea</taxon>
        <taxon>Methanobacteriati</taxon>
        <taxon>Methanobacteriota</taxon>
        <taxon>Methanomada group</taxon>
        <taxon>Methanobacteria</taxon>
        <taxon>Methanobacteriales</taxon>
        <taxon>Methanobacteriaceae</taxon>
        <taxon>Methanobacterium</taxon>
    </lineage>
</organism>
<dbReference type="Pfam" id="PF12697">
    <property type="entry name" value="Abhydrolase_6"/>
    <property type="match status" value="1"/>
</dbReference>
<dbReference type="PANTHER" id="PTHR37017:SF11">
    <property type="entry name" value="ESTERASE_LIPASE_THIOESTERASE DOMAIN-CONTAINING PROTEIN"/>
    <property type="match status" value="1"/>
</dbReference>
<dbReference type="InterPro" id="IPR000073">
    <property type="entry name" value="AB_hydrolase_1"/>
</dbReference>
<keyword evidence="3" id="KW-1185">Reference proteome</keyword>
<dbReference type="Gene3D" id="3.40.50.1820">
    <property type="entry name" value="alpha/beta hydrolase"/>
    <property type="match status" value="1"/>
</dbReference>
<feature type="domain" description="AB hydrolase-1" evidence="1">
    <location>
        <begin position="5"/>
        <end position="128"/>
    </location>
</feature>
<comment type="caution">
    <text evidence="2">The sequence shown here is derived from an EMBL/GenBank/DDBJ whole genome shotgun (WGS) entry which is preliminary data.</text>
</comment>
<dbReference type="SUPFAM" id="SSF53474">
    <property type="entry name" value="alpha/beta-Hydrolases"/>
    <property type="match status" value="1"/>
</dbReference>
<evidence type="ECO:0000313" key="2">
    <source>
        <dbReference type="EMBL" id="EKF84751.1"/>
    </source>
</evidence>
<gene>
    <name evidence="2" type="ORF">A994_12096</name>
</gene>
<dbReference type="InterPro" id="IPR029058">
    <property type="entry name" value="AB_hydrolase_fold"/>
</dbReference>
<name>K2Q9X2_METFP</name>
<dbReference type="RefSeq" id="WP_004031944.1">
    <property type="nucleotide sequence ID" value="NZ_AMPO01000013.1"/>
</dbReference>
<dbReference type="EMBL" id="AMPO01000013">
    <property type="protein sequence ID" value="EKF84751.1"/>
    <property type="molecule type" value="Genomic_DNA"/>
</dbReference>
<dbReference type="AlphaFoldDB" id="K2Q9X2"/>
<dbReference type="PATRIC" id="fig|1204725.3.peg.2430"/>
<evidence type="ECO:0000259" key="1">
    <source>
        <dbReference type="Pfam" id="PF12697"/>
    </source>
</evidence>
<dbReference type="GO" id="GO:0016787">
    <property type="term" value="F:hydrolase activity"/>
    <property type="evidence" value="ECO:0007669"/>
    <property type="project" value="UniProtKB-KW"/>
</dbReference>
<accession>K2Q9X2</accession>
<dbReference type="OrthoDB" id="8468at2157"/>
<dbReference type="InterPro" id="IPR052897">
    <property type="entry name" value="Sec-Metab_Biosynth_Hydrolase"/>
</dbReference>
<dbReference type="Proteomes" id="UP000007360">
    <property type="component" value="Unassembled WGS sequence"/>
</dbReference>
<dbReference type="PANTHER" id="PTHR37017">
    <property type="entry name" value="AB HYDROLASE-1 DOMAIN-CONTAINING PROTEIN-RELATED"/>
    <property type="match status" value="1"/>
</dbReference>
<protein>
    <submittedName>
        <fullName evidence="2">Alpha/beta hydrolase fold protein</fullName>
    </submittedName>
</protein>
<sequence length="219" mass="24483">MKTYVLVHGGNMSTKTWNKLSGQKISTDDGFMGARYWDGTVNAIEAAGGCVFAPTLGDEFTSNLTDHIQQICELIIENNLQDIILVGHSYGGFVITGVADRMPERIHSLVYLDSALPDPGQSLMDILNLAYSQEDSAVLPDPNPPYVEKLQYNPETIFRIEKIYIRCTKSEFADISHLATEKIDTAGGRWTYFELPSSHVPMADLPEDFYKLLFRIAKL</sequence>
<keyword evidence="2" id="KW-0378">Hydrolase</keyword>
<evidence type="ECO:0000313" key="3">
    <source>
        <dbReference type="Proteomes" id="UP000007360"/>
    </source>
</evidence>